<reference evidence="1" key="1">
    <citation type="submission" date="2023-07" db="EMBL/GenBank/DDBJ databases">
        <title>The genome sequence of Rhodocytophaga aerolata KACC 12507.</title>
        <authorList>
            <person name="Zhang X."/>
        </authorList>
    </citation>
    <scope>NUCLEOTIDE SEQUENCE</scope>
    <source>
        <strain evidence="1">KACC 12507</strain>
    </source>
</reference>
<sequence length="78" mass="9022">MSTQTQLPLLKARLESFSLDETYIDFCQKCKADTEFKPFQMQAIDTRAFARLACLTCNTPIRCVFEDQNITIYSPLTF</sequence>
<evidence type="ECO:0000313" key="2">
    <source>
        <dbReference type="Proteomes" id="UP001168528"/>
    </source>
</evidence>
<dbReference type="Proteomes" id="UP001168528">
    <property type="component" value="Unassembled WGS sequence"/>
</dbReference>
<evidence type="ECO:0000313" key="1">
    <source>
        <dbReference type="EMBL" id="MDO1446268.1"/>
    </source>
</evidence>
<organism evidence="1 2">
    <name type="scientific">Rhodocytophaga aerolata</name>
    <dbReference type="NCBI Taxonomy" id="455078"/>
    <lineage>
        <taxon>Bacteria</taxon>
        <taxon>Pseudomonadati</taxon>
        <taxon>Bacteroidota</taxon>
        <taxon>Cytophagia</taxon>
        <taxon>Cytophagales</taxon>
        <taxon>Rhodocytophagaceae</taxon>
        <taxon>Rhodocytophaga</taxon>
    </lineage>
</organism>
<name>A0ABT8R2F1_9BACT</name>
<gene>
    <name evidence="1" type="ORF">Q0590_08395</name>
</gene>
<comment type="caution">
    <text evidence="1">The sequence shown here is derived from an EMBL/GenBank/DDBJ whole genome shotgun (WGS) entry which is preliminary data.</text>
</comment>
<dbReference type="EMBL" id="JAUKPO010000003">
    <property type="protein sequence ID" value="MDO1446268.1"/>
    <property type="molecule type" value="Genomic_DNA"/>
</dbReference>
<dbReference type="RefSeq" id="WP_302037064.1">
    <property type="nucleotide sequence ID" value="NZ_JAUKPO010000003.1"/>
</dbReference>
<proteinExistence type="predicted"/>
<keyword evidence="2" id="KW-1185">Reference proteome</keyword>
<protein>
    <submittedName>
        <fullName evidence="1">Uncharacterized protein</fullName>
    </submittedName>
</protein>
<accession>A0ABT8R2F1</accession>